<evidence type="ECO:0000256" key="4">
    <source>
        <dbReference type="ARBA" id="ARBA00023125"/>
    </source>
</evidence>
<dbReference type="InterPro" id="IPR006612">
    <property type="entry name" value="THAP_Znf"/>
</dbReference>
<keyword evidence="10" id="KW-1185">Reference proteome</keyword>
<dbReference type="PANTHER" id="PTHR46927">
    <property type="entry name" value="AGAP005574-PA"/>
    <property type="match status" value="1"/>
</dbReference>
<protein>
    <submittedName>
        <fullName evidence="9">THAP domain-containing protein 5</fullName>
    </submittedName>
</protein>
<proteinExistence type="predicted"/>
<reference evidence="9" key="2">
    <citation type="submission" date="2025-08" db="UniProtKB">
        <authorList>
            <consortium name="Ensembl"/>
        </authorList>
    </citation>
    <scope>IDENTIFICATION</scope>
</reference>
<evidence type="ECO:0000313" key="10">
    <source>
        <dbReference type="Proteomes" id="UP000265120"/>
    </source>
</evidence>
<reference evidence="9" key="3">
    <citation type="submission" date="2025-09" db="UniProtKB">
        <authorList>
            <consortium name="Ensembl"/>
        </authorList>
    </citation>
    <scope>IDENTIFICATION</scope>
</reference>
<dbReference type="InterPro" id="IPR052224">
    <property type="entry name" value="THAP_domain_protein"/>
</dbReference>
<evidence type="ECO:0000256" key="7">
    <source>
        <dbReference type="SAM" id="MobiDB-lite"/>
    </source>
</evidence>
<dbReference type="Pfam" id="PF05485">
    <property type="entry name" value="THAP"/>
    <property type="match status" value="1"/>
</dbReference>
<dbReference type="GeneTree" id="ENSGT00940000163335"/>
<sequence length="443" mass="49830">MPKHCSVPNCKNDSGSSNERKSFYKFPLQDQDRLQQWLKNMGQENWTPSRHQYICNEHFEPSCFKVRWGIRYLETDAVPTIFHEKRKAMDEPEKEAKRLRTASDCKQSQTVSDDGMTVVDAVQAENTLHTVNLYEITADSSQRSETSLPELSVDGYSVMFASAHGFEIGGKLPAKFFQRENNVKSCGETTEVVLVAECPVMDRQEELLNVNTVAILTPRHEGFTNNSTLRDETVVHLEAEGLTPSSEEFLDLQQAYTTQVIAYFETIPNVFPSETSTWFAFPPDTVLSSALSPKPIPSTVPIVSKHTPSSQTSVVVKGEGLESNGGNGDDGESDEDSMESEDHQLEEHSYHKNSLNKQQLETVVVELQKKVKVLQQRHRQHVEKLMGLENTVSQLRQNNLLNEERLQLLEMAYVQTSTALTDAGETVAIIYDEDAAAYLTALH</sequence>
<keyword evidence="2 5" id="KW-0863">Zinc-finger</keyword>
<evidence type="ECO:0000259" key="8">
    <source>
        <dbReference type="PROSITE" id="PS50950"/>
    </source>
</evidence>
<evidence type="ECO:0000313" key="9">
    <source>
        <dbReference type="Ensembl" id="ENSCSEP00000008860.1"/>
    </source>
</evidence>
<dbReference type="OrthoDB" id="5982876at2759"/>
<dbReference type="AlphaFoldDB" id="A0A3P8V8V3"/>
<feature type="region of interest" description="Disordered" evidence="7">
    <location>
        <begin position="301"/>
        <end position="353"/>
    </location>
</feature>
<evidence type="ECO:0000256" key="1">
    <source>
        <dbReference type="ARBA" id="ARBA00022723"/>
    </source>
</evidence>
<dbReference type="GeneID" id="103377855"/>
<dbReference type="Ensembl" id="ENSCSET00000008957.1">
    <property type="protein sequence ID" value="ENSCSEP00000008860.1"/>
    <property type="gene ID" value="ENSCSEG00000005674.1"/>
</dbReference>
<keyword evidence="6" id="KW-0175">Coiled coil</keyword>
<dbReference type="GO" id="GO:0008270">
    <property type="term" value="F:zinc ion binding"/>
    <property type="evidence" value="ECO:0007669"/>
    <property type="project" value="UniProtKB-KW"/>
</dbReference>
<keyword evidence="4 5" id="KW-0238">DNA-binding</keyword>
<dbReference type="SMART" id="SM00980">
    <property type="entry name" value="THAP"/>
    <property type="match status" value="1"/>
</dbReference>
<feature type="coiled-coil region" evidence="6">
    <location>
        <begin position="357"/>
        <end position="398"/>
    </location>
</feature>
<dbReference type="PANTHER" id="PTHR46927:SF2">
    <property type="entry name" value="THAP DOMAIN-CONTAINING PROTEIN 8"/>
    <property type="match status" value="1"/>
</dbReference>
<evidence type="ECO:0000256" key="2">
    <source>
        <dbReference type="ARBA" id="ARBA00022771"/>
    </source>
</evidence>
<dbReference type="SMART" id="SM00692">
    <property type="entry name" value="DM3"/>
    <property type="match status" value="1"/>
</dbReference>
<evidence type="ECO:0000256" key="5">
    <source>
        <dbReference type="PROSITE-ProRule" id="PRU00309"/>
    </source>
</evidence>
<feature type="domain" description="THAP-type" evidence="8">
    <location>
        <begin position="1"/>
        <end position="82"/>
    </location>
</feature>
<keyword evidence="3" id="KW-0862">Zinc</keyword>
<feature type="compositionally biased region" description="Basic and acidic residues" evidence="7">
    <location>
        <begin position="340"/>
        <end position="350"/>
    </location>
</feature>
<evidence type="ECO:0000256" key="6">
    <source>
        <dbReference type="SAM" id="Coils"/>
    </source>
</evidence>
<dbReference type="GO" id="GO:0003677">
    <property type="term" value="F:DNA binding"/>
    <property type="evidence" value="ECO:0007669"/>
    <property type="project" value="UniProtKB-UniRule"/>
</dbReference>
<dbReference type="OMA" id="KYCRAPR"/>
<keyword evidence="1" id="KW-0479">Metal-binding</keyword>
<dbReference type="RefSeq" id="XP_008307046.1">
    <property type="nucleotide sequence ID" value="XM_008308824.3"/>
</dbReference>
<dbReference type="PROSITE" id="PS50950">
    <property type="entry name" value="ZF_THAP"/>
    <property type="match status" value="1"/>
</dbReference>
<dbReference type="KEGG" id="csem:103377855"/>
<dbReference type="SUPFAM" id="SSF57716">
    <property type="entry name" value="Glucocorticoid receptor-like (DNA-binding domain)"/>
    <property type="match status" value="1"/>
</dbReference>
<feature type="compositionally biased region" description="Acidic residues" evidence="7">
    <location>
        <begin position="329"/>
        <end position="339"/>
    </location>
</feature>
<accession>A0A3P8V8V3</accession>
<organism evidence="9 10">
    <name type="scientific">Cynoglossus semilaevis</name>
    <name type="common">Tongue sole</name>
    <dbReference type="NCBI Taxonomy" id="244447"/>
    <lineage>
        <taxon>Eukaryota</taxon>
        <taxon>Metazoa</taxon>
        <taxon>Chordata</taxon>
        <taxon>Craniata</taxon>
        <taxon>Vertebrata</taxon>
        <taxon>Euteleostomi</taxon>
        <taxon>Actinopterygii</taxon>
        <taxon>Neopterygii</taxon>
        <taxon>Teleostei</taxon>
        <taxon>Neoteleostei</taxon>
        <taxon>Acanthomorphata</taxon>
        <taxon>Carangaria</taxon>
        <taxon>Pleuronectiformes</taxon>
        <taxon>Pleuronectoidei</taxon>
        <taxon>Cynoglossidae</taxon>
        <taxon>Cynoglossinae</taxon>
        <taxon>Cynoglossus</taxon>
    </lineage>
</organism>
<dbReference type="InParanoid" id="A0A3P8V8V3"/>
<reference evidence="9 10" key="1">
    <citation type="journal article" date="2014" name="Nat. Genet.">
        <title>Whole-genome sequence of a flatfish provides insights into ZW sex chromosome evolution and adaptation to a benthic lifestyle.</title>
        <authorList>
            <person name="Chen S."/>
            <person name="Zhang G."/>
            <person name="Shao C."/>
            <person name="Huang Q."/>
            <person name="Liu G."/>
            <person name="Zhang P."/>
            <person name="Song W."/>
            <person name="An N."/>
            <person name="Chalopin D."/>
            <person name="Volff J.N."/>
            <person name="Hong Y."/>
            <person name="Li Q."/>
            <person name="Sha Z."/>
            <person name="Zhou H."/>
            <person name="Xie M."/>
            <person name="Yu Q."/>
            <person name="Liu Y."/>
            <person name="Xiang H."/>
            <person name="Wang N."/>
            <person name="Wu K."/>
            <person name="Yang C."/>
            <person name="Zhou Q."/>
            <person name="Liao X."/>
            <person name="Yang L."/>
            <person name="Hu Q."/>
            <person name="Zhang J."/>
            <person name="Meng L."/>
            <person name="Jin L."/>
            <person name="Tian Y."/>
            <person name="Lian J."/>
            <person name="Yang J."/>
            <person name="Miao G."/>
            <person name="Liu S."/>
            <person name="Liang Z."/>
            <person name="Yan F."/>
            <person name="Li Y."/>
            <person name="Sun B."/>
            <person name="Zhang H."/>
            <person name="Zhang J."/>
            <person name="Zhu Y."/>
            <person name="Du M."/>
            <person name="Zhao Y."/>
            <person name="Schartl M."/>
            <person name="Tang Q."/>
            <person name="Wang J."/>
        </authorList>
    </citation>
    <scope>NUCLEOTIDE SEQUENCE</scope>
</reference>
<dbReference type="Proteomes" id="UP000265120">
    <property type="component" value="Chromosome 4"/>
</dbReference>
<evidence type="ECO:0000256" key="3">
    <source>
        <dbReference type="ARBA" id="ARBA00022833"/>
    </source>
</evidence>
<name>A0A3P8V8V3_CYNSE</name>